<comment type="caution">
    <text evidence="4">The sequence shown here is derived from an EMBL/GenBank/DDBJ whole genome shotgun (WGS) entry which is preliminary data.</text>
</comment>
<evidence type="ECO:0000313" key="4">
    <source>
        <dbReference type="EMBL" id="MCP1335427.1"/>
    </source>
</evidence>
<keyword evidence="1" id="KW-0560">Oxidoreductase</keyword>
<dbReference type="Pfam" id="PF02826">
    <property type="entry name" value="2-Hacid_dh_C"/>
    <property type="match status" value="1"/>
</dbReference>
<keyword evidence="2" id="KW-0520">NAD</keyword>
<dbReference type="Gene3D" id="3.40.50.720">
    <property type="entry name" value="NAD(P)-binding Rossmann-like Domain"/>
    <property type="match status" value="2"/>
</dbReference>
<reference evidence="4" key="1">
    <citation type="submission" date="2022-06" db="EMBL/GenBank/DDBJ databases">
        <title>Isolation and Genomics of Futiania mangrovii gen. nov., sp. nov., a Rare and Metabolically-versatile member in the Class Alphaproteobacteria.</title>
        <authorList>
            <person name="Liu L."/>
            <person name="Huang W.-C."/>
            <person name="Pan J."/>
            <person name="Li J."/>
            <person name="Huang Y."/>
            <person name="Du H."/>
            <person name="Liu Y."/>
            <person name="Li M."/>
        </authorList>
    </citation>
    <scope>NUCLEOTIDE SEQUENCE</scope>
    <source>
        <strain evidence="4">FT118</strain>
    </source>
</reference>
<sequence>MTVLLYDGRDFGRDAWVEAVLHHFADCEVRVAPQTGDPADIDYVLVAGPQFTPLGTYPNLRGVLSQWAGVNHILADATLKPGIPIVRMTDLSLKTGMTEYVTYHVLRHHLRAPDYERQQRERVWKPLDAPMAPNRTVGILGLGTLGRDLAERLVHLRFQVRGWSRTRKEMEGVTCFAGTGELQDFLRVSEILVCLLPLTPETEDILDADLFAALPRGAYLVHAGRGPHLVEADLLQALADGQLSGATLDVFREEPLPVGHPFWTHPNITLTPHMASLTRPETGIAYLREAFEALERGERPASLVDREAGY</sequence>
<dbReference type="AlphaFoldDB" id="A0A9J6PCQ2"/>
<dbReference type="SUPFAM" id="SSF51735">
    <property type="entry name" value="NAD(P)-binding Rossmann-fold domains"/>
    <property type="match status" value="1"/>
</dbReference>
<dbReference type="GO" id="GO:0016491">
    <property type="term" value="F:oxidoreductase activity"/>
    <property type="evidence" value="ECO:0007669"/>
    <property type="project" value="UniProtKB-KW"/>
</dbReference>
<dbReference type="PANTHER" id="PTHR43333">
    <property type="entry name" value="2-HACID_DH_C DOMAIN-CONTAINING PROTEIN"/>
    <property type="match status" value="1"/>
</dbReference>
<evidence type="ECO:0000256" key="2">
    <source>
        <dbReference type="ARBA" id="ARBA00023027"/>
    </source>
</evidence>
<evidence type="ECO:0000256" key="1">
    <source>
        <dbReference type="ARBA" id="ARBA00023002"/>
    </source>
</evidence>
<name>A0A9J6PCQ2_9PROT</name>
<dbReference type="CDD" id="cd12164">
    <property type="entry name" value="GDH_like_2"/>
    <property type="match status" value="1"/>
</dbReference>
<keyword evidence="5" id="KW-1185">Reference proteome</keyword>
<dbReference type="GO" id="GO:0051287">
    <property type="term" value="F:NAD binding"/>
    <property type="evidence" value="ECO:0007669"/>
    <property type="project" value="InterPro"/>
</dbReference>
<proteinExistence type="predicted"/>
<evidence type="ECO:0000259" key="3">
    <source>
        <dbReference type="Pfam" id="PF02826"/>
    </source>
</evidence>
<dbReference type="InterPro" id="IPR006140">
    <property type="entry name" value="D-isomer_DH_NAD-bd"/>
</dbReference>
<gene>
    <name evidence="4" type="ORF">NJQ99_03295</name>
</gene>
<organism evidence="4 5">
    <name type="scientific">Futiania mangrovi</name>
    <dbReference type="NCBI Taxonomy" id="2959716"/>
    <lineage>
        <taxon>Bacteria</taxon>
        <taxon>Pseudomonadati</taxon>
        <taxon>Pseudomonadota</taxon>
        <taxon>Alphaproteobacteria</taxon>
        <taxon>Futianiales</taxon>
        <taxon>Futianiaceae</taxon>
        <taxon>Futiania</taxon>
    </lineage>
</organism>
<feature type="domain" description="D-isomer specific 2-hydroxyacid dehydrogenase NAD-binding" evidence="3">
    <location>
        <begin position="104"/>
        <end position="275"/>
    </location>
</feature>
<dbReference type="Proteomes" id="UP001055804">
    <property type="component" value="Unassembled WGS sequence"/>
</dbReference>
<evidence type="ECO:0000313" key="5">
    <source>
        <dbReference type="Proteomes" id="UP001055804"/>
    </source>
</evidence>
<protein>
    <submittedName>
        <fullName evidence="4">Glyoxylate/hydroxypyruvate reductase A</fullName>
    </submittedName>
</protein>
<dbReference type="InterPro" id="IPR036291">
    <property type="entry name" value="NAD(P)-bd_dom_sf"/>
</dbReference>
<accession>A0A9J6PCQ2</accession>
<dbReference type="RefSeq" id="WP_269331373.1">
    <property type="nucleotide sequence ID" value="NZ_JAMZFT010000001.1"/>
</dbReference>
<dbReference type="EMBL" id="JAMZFT010000001">
    <property type="protein sequence ID" value="MCP1335427.1"/>
    <property type="molecule type" value="Genomic_DNA"/>
</dbReference>
<dbReference type="PANTHER" id="PTHR43333:SF1">
    <property type="entry name" value="D-ISOMER SPECIFIC 2-HYDROXYACID DEHYDROGENASE NAD-BINDING DOMAIN-CONTAINING PROTEIN"/>
    <property type="match status" value="1"/>
</dbReference>